<name>A0A7H9B6I5_ZYGMR</name>
<evidence type="ECO:0000313" key="2">
    <source>
        <dbReference type="Proteomes" id="UP000509704"/>
    </source>
</evidence>
<dbReference type="KEGG" id="zmk:HG535_0F00790"/>
<reference evidence="1 2" key="1">
    <citation type="submission" date="2020-07" db="EMBL/GenBank/DDBJ databases">
        <title>The yeast mating-type switching endonuclease HO is a domesticated member of an unorthodox homing genetic element family.</title>
        <authorList>
            <person name="Coughlan A.Y."/>
            <person name="Lombardi L."/>
            <person name="Braun-Galleani S."/>
            <person name="Martos A.R."/>
            <person name="Galeote V."/>
            <person name="Bigey F."/>
            <person name="Dequin S."/>
            <person name="Byrne K.P."/>
            <person name="Wolfe K.H."/>
        </authorList>
    </citation>
    <scope>NUCLEOTIDE SEQUENCE [LARGE SCALE GENOMIC DNA]</scope>
    <source>
        <strain evidence="1 2">NRRL Y-6702</strain>
    </source>
</reference>
<organism evidence="1 2">
    <name type="scientific">Zygotorulaspora mrakii</name>
    <name type="common">Zygosaccharomyces mrakii</name>
    <dbReference type="NCBI Taxonomy" id="42260"/>
    <lineage>
        <taxon>Eukaryota</taxon>
        <taxon>Fungi</taxon>
        <taxon>Dikarya</taxon>
        <taxon>Ascomycota</taxon>
        <taxon>Saccharomycotina</taxon>
        <taxon>Saccharomycetes</taxon>
        <taxon>Saccharomycetales</taxon>
        <taxon>Saccharomycetaceae</taxon>
        <taxon>Zygotorulaspora</taxon>
    </lineage>
</organism>
<dbReference type="EMBL" id="CP058609">
    <property type="protein sequence ID" value="QLG73569.1"/>
    <property type="molecule type" value="Genomic_DNA"/>
</dbReference>
<dbReference type="GeneID" id="59237329"/>
<dbReference type="AlphaFoldDB" id="A0A7H9B6I5"/>
<protein>
    <submittedName>
        <fullName evidence="1">Uncharacterized protein</fullName>
    </submittedName>
</protein>
<proteinExistence type="predicted"/>
<dbReference type="Proteomes" id="UP000509704">
    <property type="component" value="Chromosome 6"/>
</dbReference>
<gene>
    <name evidence="1" type="ORF">HG535_0F00790</name>
</gene>
<keyword evidence="2" id="KW-1185">Reference proteome</keyword>
<evidence type="ECO:0000313" key="1">
    <source>
        <dbReference type="EMBL" id="QLG73569.1"/>
    </source>
</evidence>
<dbReference type="OrthoDB" id="376826at2759"/>
<dbReference type="RefSeq" id="XP_037145296.1">
    <property type="nucleotide sequence ID" value="XM_037289401.1"/>
</dbReference>
<sequence length="343" mass="38786">MSVFHRKHSGSSKNLPVLLSSEGPSNFHADGLPDLVQDQVHGIANEVHEVVNGKKATIPSKTIDHFRSYPLVQQTRSFLHQIPVARVVLSNTKPMVKQVLESKPLQLALPVTNAVDSVANLGLNLTEKIIPSLKTKTYQRLGEEAMIPYHFTAKYGKIATDQTFAIVEKNVYNPAHSQVLKFRKYYNEKFYDTKGKPLVRSTFDPVTAPVNNVFEKLTIKYFPNGKDVPKEGYSSELNRSLALFINFVSRTAPIVEQNVLTITMLPCNYAKHVNDVFNKSLDKQPQMTLKYSWTASKDAVKQLEREMIRYVKGKSPTKMLKRSKNTIQENVEQVENEIQAQVA</sequence>
<dbReference type="Pfam" id="PF17316">
    <property type="entry name" value="Perilipin_2"/>
    <property type="match status" value="1"/>
</dbReference>
<accession>A0A7H9B6I5</accession>